<accession>A0A5J4NK39</accession>
<gene>
    <name evidence="3" type="ORF">DEA37_0003539</name>
</gene>
<dbReference type="InterPro" id="IPR026791">
    <property type="entry name" value="DOCK"/>
</dbReference>
<dbReference type="GO" id="GO:0005737">
    <property type="term" value="C:cytoplasm"/>
    <property type="evidence" value="ECO:0007669"/>
    <property type="project" value="TreeGrafter"/>
</dbReference>
<evidence type="ECO:0000313" key="3">
    <source>
        <dbReference type="EMBL" id="KAA3675844.1"/>
    </source>
</evidence>
<feature type="domain" description="C2 DOCK-type" evidence="2">
    <location>
        <begin position="123"/>
        <end position="285"/>
    </location>
</feature>
<dbReference type="GO" id="GO:0031267">
    <property type="term" value="F:small GTPase binding"/>
    <property type="evidence" value="ECO:0007669"/>
    <property type="project" value="TreeGrafter"/>
</dbReference>
<sequence length="285" mass="32167">MLLFIRHIFISFCRTNEQFQQQALSQLAKDVSLTSRPALIVRDTNSVTSNSSHVGSVSLGFPSLNALIDMQTAEIGEFELRALEVLNPLQSQMLTRSKLDEPLHHGRRYGIPRLLSGIGDPHRRELYVNLVHGDFSKDSKSQENNVEVEVSLRDNSGKPLTFSKSTPPDSSHVLYKSTVYYHRNHPRWSELFTVPLPPSASPRWMQQSSKNDQTMQNGESPSGFCMSMEQTVPGALAGVHLRFVCRHKSSNLCEPSLTCGSLIQCLCISLLRLLQTCIRFQFIWH</sequence>
<dbReference type="PROSITE" id="PS51650">
    <property type="entry name" value="C2_DOCK"/>
    <property type="match status" value="1"/>
</dbReference>
<protein>
    <recommendedName>
        <fullName evidence="2">C2 DOCK-type domain-containing protein</fullName>
    </recommendedName>
</protein>
<name>A0A5J4NK39_9TREM</name>
<dbReference type="GO" id="GO:0005886">
    <property type="term" value="C:plasma membrane"/>
    <property type="evidence" value="ECO:0007669"/>
    <property type="project" value="TreeGrafter"/>
</dbReference>
<dbReference type="Proteomes" id="UP000324629">
    <property type="component" value="Unassembled WGS sequence"/>
</dbReference>
<proteinExistence type="inferred from homology"/>
<dbReference type="AlphaFoldDB" id="A0A5J4NK39"/>
<dbReference type="Pfam" id="PF14429">
    <property type="entry name" value="DOCK-C2"/>
    <property type="match status" value="1"/>
</dbReference>
<evidence type="ECO:0000313" key="4">
    <source>
        <dbReference type="Proteomes" id="UP000324629"/>
    </source>
</evidence>
<comment type="similarity">
    <text evidence="1">Belongs to the DOCK family.</text>
</comment>
<dbReference type="EMBL" id="QNGE01002283">
    <property type="protein sequence ID" value="KAA3675844.1"/>
    <property type="molecule type" value="Genomic_DNA"/>
</dbReference>
<comment type="caution">
    <text evidence="3">The sequence shown here is derived from an EMBL/GenBank/DDBJ whole genome shotgun (WGS) entry which is preliminary data.</text>
</comment>
<dbReference type="GO" id="GO:0007264">
    <property type="term" value="P:small GTPase-mediated signal transduction"/>
    <property type="evidence" value="ECO:0007669"/>
    <property type="project" value="InterPro"/>
</dbReference>
<reference evidence="3 4" key="1">
    <citation type="journal article" date="2019" name="Gigascience">
        <title>Whole-genome sequence of the oriental lung fluke Paragonimus westermani.</title>
        <authorList>
            <person name="Oey H."/>
            <person name="Zakrzewski M."/>
            <person name="Narain K."/>
            <person name="Devi K.R."/>
            <person name="Agatsuma T."/>
            <person name="Nawaratna S."/>
            <person name="Gobert G.N."/>
            <person name="Jones M.K."/>
            <person name="Ragan M.A."/>
            <person name="McManus D.P."/>
            <person name="Krause L."/>
        </authorList>
    </citation>
    <scope>NUCLEOTIDE SEQUENCE [LARGE SCALE GENOMIC DNA]</scope>
    <source>
        <strain evidence="3 4">IND2009</strain>
    </source>
</reference>
<evidence type="ECO:0000256" key="1">
    <source>
        <dbReference type="PROSITE-ProRule" id="PRU00983"/>
    </source>
</evidence>
<organism evidence="3 4">
    <name type="scientific">Paragonimus westermani</name>
    <dbReference type="NCBI Taxonomy" id="34504"/>
    <lineage>
        <taxon>Eukaryota</taxon>
        <taxon>Metazoa</taxon>
        <taxon>Spiralia</taxon>
        <taxon>Lophotrochozoa</taxon>
        <taxon>Platyhelminthes</taxon>
        <taxon>Trematoda</taxon>
        <taxon>Digenea</taxon>
        <taxon>Plagiorchiida</taxon>
        <taxon>Troglotremata</taxon>
        <taxon>Troglotrematidae</taxon>
        <taxon>Paragonimus</taxon>
    </lineage>
</organism>
<dbReference type="InterPro" id="IPR027007">
    <property type="entry name" value="C2_DOCK-type_domain"/>
</dbReference>
<dbReference type="GO" id="GO:0016477">
    <property type="term" value="P:cell migration"/>
    <property type="evidence" value="ECO:0007669"/>
    <property type="project" value="TreeGrafter"/>
</dbReference>
<dbReference type="Gene3D" id="2.60.40.150">
    <property type="entry name" value="C2 domain"/>
    <property type="match status" value="1"/>
</dbReference>
<keyword evidence="4" id="KW-1185">Reference proteome</keyword>
<dbReference type="GO" id="GO:0007520">
    <property type="term" value="P:myoblast fusion"/>
    <property type="evidence" value="ECO:0007669"/>
    <property type="project" value="TreeGrafter"/>
</dbReference>
<dbReference type="PANTHER" id="PTHR45653:SF10">
    <property type="entry name" value="MYOBLAST CITY, ISOFORM B"/>
    <property type="match status" value="1"/>
</dbReference>
<dbReference type="InterPro" id="IPR035892">
    <property type="entry name" value="C2_domain_sf"/>
</dbReference>
<dbReference type="PANTHER" id="PTHR45653">
    <property type="entry name" value="DEDICATOR OF CYTOKINESIS"/>
    <property type="match status" value="1"/>
</dbReference>
<dbReference type="GO" id="GO:0005085">
    <property type="term" value="F:guanyl-nucleotide exchange factor activity"/>
    <property type="evidence" value="ECO:0007669"/>
    <property type="project" value="InterPro"/>
</dbReference>
<evidence type="ECO:0000259" key="2">
    <source>
        <dbReference type="PROSITE" id="PS51650"/>
    </source>
</evidence>